<dbReference type="EMBL" id="JACGWM010000209">
    <property type="protein sequence ID" value="KAL0310350.1"/>
    <property type="molecule type" value="Genomic_DNA"/>
</dbReference>
<accession>A0AAW2KTP4</accession>
<organism evidence="2">
    <name type="scientific">Sesamum calycinum</name>
    <dbReference type="NCBI Taxonomy" id="2727403"/>
    <lineage>
        <taxon>Eukaryota</taxon>
        <taxon>Viridiplantae</taxon>
        <taxon>Streptophyta</taxon>
        <taxon>Embryophyta</taxon>
        <taxon>Tracheophyta</taxon>
        <taxon>Spermatophyta</taxon>
        <taxon>Magnoliopsida</taxon>
        <taxon>eudicotyledons</taxon>
        <taxon>Gunneridae</taxon>
        <taxon>Pentapetalae</taxon>
        <taxon>asterids</taxon>
        <taxon>lamiids</taxon>
        <taxon>Lamiales</taxon>
        <taxon>Pedaliaceae</taxon>
        <taxon>Sesamum</taxon>
    </lineage>
</organism>
<name>A0AAW2KTP4_9LAMI</name>
<comment type="caution">
    <text evidence="2">The sequence shown here is derived from an EMBL/GenBank/DDBJ whole genome shotgun (WGS) entry which is preliminary data.</text>
</comment>
<feature type="domain" description="DUF4218" evidence="1">
    <location>
        <begin position="257"/>
        <end position="350"/>
    </location>
</feature>
<sequence>MTWHATHQTEEGSMYNPSDAEAWKHFDQMYPDFAEELHNVRLGLYAVGFAPHEELLQLWHVGVRTYGHATDRDFIMRATLMWTANDLTAYGMASGWSTVGRNKKAFMKNRVENKVAYLRLTGDQILDCVANISPAVEIPLLLPNDYGSDHKWTKKNIFWDLLYWSILLIQYNLDVMHIAENVFDNIFNTVMDIKGKRKDNMNAHKNLKIICNHPELEFDERTPNVMPKKLILIAFREMLPEHVWNALTKVILLFQSICSTTLDVHKLHELENSVSIILCNLEKIFSPAFFDSMEHLIVHLPYEARVEGPVQYRWMYPFERASGATKKRWLSGPEWHIIETYLLTTVTQYYDAEVTSVYAYFVNGYNFQTERYNTGKSTMNCEVDPIQGMKVRPSYHLVDVNFKKLYQKDDPFILAQQAIKVPKYEEGKSRLDGYLQNKGSDSCR</sequence>
<dbReference type="AlphaFoldDB" id="A0AAW2KTP4"/>
<dbReference type="Pfam" id="PF02992">
    <property type="entry name" value="Transposase_21"/>
    <property type="match status" value="1"/>
</dbReference>
<dbReference type="InterPro" id="IPR025452">
    <property type="entry name" value="DUF4218"/>
</dbReference>
<dbReference type="PANTHER" id="PTHR48258">
    <property type="entry name" value="DUF4218 DOMAIN-CONTAINING PROTEIN-RELATED"/>
    <property type="match status" value="1"/>
</dbReference>
<dbReference type="PANTHER" id="PTHR48258:SF4">
    <property type="entry name" value="DUF4216 DOMAIN-CONTAINING PROTEIN"/>
    <property type="match status" value="1"/>
</dbReference>
<proteinExistence type="predicted"/>
<reference evidence="2" key="1">
    <citation type="submission" date="2020-06" db="EMBL/GenBank/DDBJ databases">
        <authorList>
            <person name="Li T."/>
            <person name="Hu X."/>
            <person name="Zhang T."/>
            <person name="Song X."/>
            <person name="Zhang H."/>
            <person name="Dai N."/>
            <person name="Sheng W."/>
            <person name="Hou X."/>
            <person name="Wei L."/>
        </authorList>
    </citation>
    <scope>NUCLEOTIDE SEQUENCE</scope>
    <source>
        <strain evidence="2">KEN8</strain>
        <tissue evidence="2">Leaf</tissue>
    </source>
</reference>
<evidence type="ECO:0000259" key="1">
    <source>
        <dbReference type="Pfam" id="PF13960"/>
    </source>
</evidence>
<evidence type="ECO:0000313" key="2">
    <source>
        <dbReference type="EMBL" id="KAL0310350.1"/>
    </source>
</evidence>
<dbReference type="InterPro" id="IPR004242">
    <property type="entry name" value="Transposase_21"/>
</dbReference>
<reference evidence="2" key="2">
    <citation type="journal article" date="2024" name="Plant">
        <title>Genomic evolution and insights into agronomic trait innovations of Sesamum species.</title>
        <authorList>
            <person name="Miao H."/>
            <person name="Wang L."/>
            <person name="Qu L."/>
            <person name="Liu H."/>
            <person name="Sun Y."/>
            <person name="Le M."/>
            <person name="Wang Q."/>
            <person name="Wei S."/>
            <person name="Zheng Y."/>
            <person name="Lin W."/>
            <person name="Duan Y."/>
            <person name="Cao H."/>
            <person name="Xiong S."/>
            <person name="Wang X."/>
            <person name="Wei L."/>
            <person name="Li C."/>
            <person name="Ma Q."/>
            <person name="Ju M."/>
            <person name="Zhao R."/>
            <person name="Li G."/>
            <person name="Mu C."/>
            <person name="Tian Q."/>
            <person name="Mei H."/>
            <person name="Zhang T."/>
            <person name="Gao T."/>
            <person name="Zhang H."/>
        </authorList>
    </citation>
    <scope>NUCLEOTIDE SEQUENCE</scope>
    <source>
        <strain evidence="2">KEN8</strain>
    </source>
</reference>
<gene>
    <name evidence="2" type="ORF">Scaly_2937100</name>
</gene>
<dbReference type="Pfam" id="PF13960">
    <property type="entry name" value="DUF4218"/>
    <property type="match status" value="1"/>
</dbReference>
<protein>
    <recommendedName>
        <fullName evidence="1">DUF4218 domain-containing protein</fullName>
    </recommendedName>
</protein>